<evidence type="ECO:0000256" key="1">
    <source>
        <dbReference type="ARBA" id="ARBA00022443"/>
    </source>
</evidence>
<evidence type="ECO:0000313" key="6">
    <source>
        <dbReference type="EMBL" id="TTN49599.1"/>
    </source>
</evidence>
<dbReference type="GO" id="GO:0016020">
    <property type="term" value="C:membrane"/>
    <property type="evidence" value="ECO:0007669"/>
    <property type="project" value="TreeGrafter"/>
</dbReference>
<dbReference type="Pfam" id="PF02218">
    <property type="entry name" value="HS1_rep"/>
    <property type="match status" value="5"/>
</dbReference>
<name>A0A556VLR7_BAGYA</name>
<keyword evidence="3" id="KW-0175">Coiled coil</keyword>
<dbReference type="GO" id="GO:0005793">
    <property type="term" value="C:endoplasmic reticulum-Golgi intermediate compartment"/>
    <property type="evidence" value="ECO:0007669"/>
    <property type="project" value="TreeGrafter"/>
</dbReference>
<dbReference type="SUPFAM" id="SSF50044">
    <property type="entry name" value="SH3-domain"/>
    <property type="match status" value="1"/>
</dbReference>
<feature type="domain" description="SH3" evidence="5">
    <location>
        <begin position="1217"/>
        <end position="1283"/>
    </location>
</feature>
<feature type="coiled-coil region" evidence="3">
    <location>
        <begin position="260"/>
        <end position="428"/>
    </location>
</feature>
<feature type="region of interest" description="Disordered" evidence="4">
    <location>
        <begin position="1075"/>
        <end position="1096"/>
    </location>
</feature>
<proteinExistence type="predicted"/>
<keyword evidence="1 2" id="KW-0728">SH3 domain</keyword>
<feature type="compositionally biased region" description="Acidic residues" evidence="4">
    <location>
        <begin position="1160"/>
        <end position="1169"/>
    </location>
</feature>
<organism evidence="6 7">
    <name type="scientific">Bagarius yarrelli</name>
    <name type="common">Goonch</name>
    <name type="synonym">Bagrus yarrelli</name>
    <dbReference type="NCBI Taxonomy" id="175774"/>
    <lineage>
        <taxon>Eukaryota</taxon>
        <taxon>Metazoa</taxon>
        <taxon>Chordata</taxon>
        <taxon>Craniata</taxon>
        <taxon>Vertebrata</taxon>
        <taxon>Euteleostomi</taxon>
        <taxon>Actinopterygii</taxon>
        <taxon>Neopterygii</taxon>
        <taxon>Teleostei</taxon>
        <taxon>Ostariophysi</taxon>
        <taxon>Siluriformes</taxon>
        <taxon>Sisoridae</taxon>
        <taxon>Sisorinae</taxon>
        <taxon>Bagarius</taxon>
    </lineage>
</organism>
<gene>
    <name evidence="6" type="ORF">Baya_15907</name>
</gene>
<feature type="compositionally biased region" description="Basic and acidic residues" evidence="4">
    <location>
        <begin position="1141"/>
        <end position="1154"/>
    </location>
</feature>
<reference evidence="6 7" key="1">
    <citation type="journal article" date="2019" name="Genome Biol. Evol.">
        <title>Whole-Genome Sequencing of the Giant Devil Catfish, Bagarius yarrelli.</title>
        <authorList>
            <person name="Jiang W."/>
            <person name="Lv Y."/>
            <person name="Cheng L."/>
            <person name="Yang K."/>
            <person name="Chao B."/>
            <person name="Wang X."/>
            <person name="Li Y."/>
            <person name="Pan X."/>
            <person name="You X."/>
            <person name="Zhang Y."/>
            <person name="Yang J."/>
            <person name="Li J."/>
            <person name="Zhang X."/>
            <person name="Liu S."/>
            <person name="Sun C."/>
            <person name="Yang J."/>
            <person name="Shi Q."/>
        </authorList>
    </citation>
    <scope>NUCLEOTIDE SEQUENCE [LARGE SCALE GENOMIC DNA]</scope>
    <source>
        <strain evidence="6">JWS20170419001</strain>
        <tissue evidence="6">Muscle</tissue>
    </source>
</reference>
<feature type="region of interest" description="Disordered" evidence="4">
    <location>
        <begin position="1120"/>
        <end position="1229"/>
    </location>
</feature>
<dbReference type="Gene3D" id="2.30.30.40">
    <property type="entry name" value="SH3 Domains"/>
    <property type="match status" value="1"/>
</dbReference>
<comment type="caution">
    <text evidence="6">The sequence shown here is derived from an EMBL/GenBank/DDBJ whole genome shotgun (WGS) entry which is preliminary data.</text>
</comment>
<sequence length="1283" mass="146432">MELRLEQAYRDREREEEATIVAKNIADAAEKYAQETQTRLDESLARLAAFSRSMSSLQDDRDRVLDEAKQWESRFHSALQGKEAELREAESRAKELSEELKKETTQKEQLQSMLERLQKAEEQWQLELSEAEKRHNESLAALKNERDELQKQLAKAESSLVHAQSLFTPLEVEVEGLRHRSRALEQAVDKLQTDANKSRAELKEREMEERRLCLSLEQLETDLCSSKNLTETLQAELAEKQNREVKLLGEKEHAVTQAVVEAMKDADSRAEKAERQLEERRAAIRDLEEKLWKTDEDARLSKIQLDTFTKAMGSLQDDRDRVLSQYKLLEERHLQFMIEKDDLIQEAATENNGLKEELRALLAQRDDLHAENAKLDAQLHGYREELNEVLSMKDFQHKKLLSVQLERISALENEREEFLAKIKVLEKEAILKRGHAVEQEILRQCGKVETVLHDAPGAGEEKLLEQLQEARRKISILEETQAAEKEAYAAHHKELNELRWEGGILRTETETAEERVAELARDLMEMEQKLLEEREKAAQLRAQNQAFGRTMASIQDSRDEAINEVKELRFRLKEGHQSGNVSAQPSSSLGEVWSLKNALSALQNDRERMLEQLQMQRSELDQLGSGELARLTKVLEDEKNKTQETEKRFSVLLQDRERQLERDRQELEMLRLEHSDLRAQAESLRKQTLATLSERDHQIRHLGAMLKEAQSSEPKLLQAHSHRQGSIAEDSAPGGPLGHSEDYKAECVVLQKRLDEEMELRLSVQERLSAAQDHLKRYTQGEWHPGAAWDVHSEMAVLIEPAEGAVYSKNFANTFYGILCKAANNIKASMWKSVVGHSVSVKVASEGDDWETDPDFENDVSEQEQRWGSKTIEGSGRKEHISVAELRQKVSAEHEVVKKKEQEKAPKASYGYGGKFGVEKDRMDKDAVGHNYIATVAQHSSQTDASKGFGGKFGVQRDRVDQVALGYEYKGEVEQHASQKDYSQGFGGKFGVQKERVDKAALGYDYKGETEKHQSQKDYSKGFGGKFGVQKERVDKAALGYDYKGKTEKHQSQRDYAKGFGGRYGVQTDRMDKSAVSFSEIESPKTSYEKTEPREANASPLLNLHVSQWWPLKQANGVTSREYEEEKQRPPVIPEAQNSSKDFRPLPEIPRDSPDPVTSLDDEQPDYDEPPSLPPRSDDLLDEGFSAPPPFPHRDIDEEEYEDIGSAHYTDEDVSAPPPHPYRDIDDGEYEDIGSAHYPEADDEISFVPDDIISDIEMVDEGWWRGSCHGRTGLFPATFVHLI</sequence>
<dbReference type="InterPro" id="IPR036028">
    <property type="entry name" value="SH3-like_dom_sf"/>
</dbReference>
<evidence type="ECO:0000259" key="5">
    <source>
        <dbReference type="PROSITE" id="PS50002"/>
    </source>
</evidence>
<feature type="coiled-coil region" evidence="3">
    <location>
        <begin position="460"/>
        <end position="543"/>
    </location>
</feature>
<accession>A0A556VLR7</accession>
<dbReference type="Pfam" id="PF14604">
    <property type="entry name" value="SH3_9"/>
    <property type="match status" value="1"/>
</dbReference>
<dbReference type="GO" id="GO:0005801">
    <property type="term" value="C:cis-Golgi network"/>
    <property type="evidence" value="ECO:0007669"/>
    <property type="project" value="TreeGrafter"/>
</dbReference>
<feature type="region of interest" description="Disordered" evidence="4">
    <location>
        <begin position="847"/>
        <end position="868"/>
    </location>
</feature>
<dbReference type="PANTHER" id="PTHR18887">
    <property type="entry name" value="GOLGI-ASSOCIATED PROTEIN GCP360-RELATED"/>
    <property type="match status" value="1"/>
</dbReference>
<dbReference type="PANTHER" id="PTHR18887:SF2">
    <property type="entry name" value="GOLGIN SUBFAMILY B MEMBER 1"/>
    <property type="match status" value="1"/>
</dbReference>
<feature type="coiled-coil region" evidence="3">
    <location>
        <begin position="592"/>
        <end position="687"/>
    </location>
</feature>
<dbReference type="EMBL" id="VCAZ01000247">
    <property type="protein sequence ID" value="TTN49599.1"/>
    <property type="molecule type" value="Genomic_DNA"/>
</dbReference>
<evidence type="ECO:0000313" key="7">
    <source>
        <dbReference type="Proteomes" id="UP000319801"/>
    </source>
</evidence>
<dbReference type="Proteomes" id="UP000319801">
    <property type="component" value="Unassembled WGS sequence"/>
</dbReference>
<dbReference type="OrthoDB" id="8956601at2759"/>
<evidence type="ECO:0000256" key="4">
    <source>
        <dbReference type="SAM" id="MobiDB-lite"/>
    </source>
</evidence>
<feature type="compositionally biased region" description="Acidic residues" evidence="4">
    <location>
        <begin position="847"/>
        <end position="862"/>
    </location>
</feature>
<evidence type="ECO:0000256" key="3">
    <source>
        <dbReference type="SAM" id="Coils"/>
    </source>
</evidence>
<protein>
    <submittedName>
        <fullName evidence="6">Src substrate cortactin</fullName>
    </submittedName>
</protein>
<dbReference type="InterPro" id="IPR001452">
    <property type="entry name" value="SH3_domain"/>
</dbReference>
<dbReference type="PROSITE" id="PS51090">
    <property type="entry name" value="CORTACTIN"/>
    <property type="match status" value="5"/>
</dbReference>
<keyword evidence="7" id="KW-1185">Reference proteome</keyword>
<dbReference type="InterPro" id="IPR026202">
    <property type="entry name" value="GOLGB1"/>
</dbReference>
<dbReference type="SMART" id="SM00326">
    <property type="entry name" value="SH3"/>
    <property type="match status" value="1"/>
</dbReference>
<dbReference type="PROSITE" id="PS50002">
    <property type="entry name" value="SH3"/>
    <property type="match status" value="1"/>
</dbReference>
<feature type="region of interest" description="Disordered" evidence="4">
    <location>
        <begin position="708"/>
        <end position="738"/>
    </location>
</feature>
<feature type="coiled-coil region" evidence="3">
    <location>
        <begin position="54"/>
        <end position="208"/>
    </location>
</feature>
<evidence type="ECO:0000256" key="2">
    <source>
        <dbReference type="PROSITE-ProRule" id="PRU00192"/>
    </source>
</evidence>
<dbReference type="InterPro" id="IPR003134">
    <property type="entry name" value="Hs1_Cortactin"/>
</dbReference>